<dbReference type="PANTHER" id="PTHR10133:SF27">
    <property type="entry name" value="DNA POLYMERASE NU"/>
    <property type="match status" value="1"/>
</dbReference>
<evidence type="ECO:0000259" key="11">
    <source>
        <dbReference type="SMART" id="SM00475"/>
    </source>
</evidence>
<dbReference type="EC" id="2.7.7.7" evidence="2"/>
<dbReference type="InterPro" id="IPR001098">
    <property type="entry name" value="DNA-dir_DNA_pol_A_palm_dom"/>
</dbReference>
<keyword evidence="9" id="KW-0234">DNA repair</keyword>
<evidence type="ECO:0000256" key="7">
    <source>
        <dbReference type="ARBA" id="ARBA00022932"/>
    </source>
</evidence>
<dbReference type="InterPro" id="IPR002298">
    <property type="entry name" value="DNA_polymerase_A"/>
</dbReference>
<evidence type="ECO:0000313" key="14">
    <source>
        <dbReference type="Proteomes" id="UP001200430"/>
    </source>
</evidence>
<keyword evidence="7" id="KW-0239">DNA-directed DNA polymerase</keyword>
<keyword evidence="14" id="KW-1185">Reference proteome</keyword>
<dbReference type="InterPro" id="IPR002421">
    <property type="entry name" value="5-3_exonuclease"/>
</dbReference>
<dbReference type="Pfam" id="PF00476">
    <property type="entry name" value="DNA_pol_A"/>
    <property type="match status" value="1"/>
</dbReference>
<evidence type="ECO:0000256" key="1">
    <source>
        <dbReference type="ARBA" id="ARBA00007705"/>
    </source>
</evidence>
<evidence type="ECO:0000256" key="4">
    <source>
        <dbReference type="ARBA" id="ARBA00022695"/>
    </source>
</evidence>
<keyword evidence="8" id="KW-0238">DNA-binding</keyword>
<sequence>MTEGPIMFVDGHGLAFRAFYAIPELTAPDGTSTNALVGFFNMLSKIKKEWAPESLSVVFDAPGKTFRHEMFDEYKKGRKPTPEEFKVQLPILKKMLGLLGIPVICRPGVEADDVIGAVSREYAEKGTPVLVVTSDKDMLQILDEGITVIRPGKGISSFNRWDAETFQGEYGFPPARMADYLALVGDSVDNVPGVPGIGDKTARRLLGKYGDLEGILAHTADLTAGQRKKLEENADLARKSLMLTTLSVDGAPDDVDLVCSVPDPDGFVALCRELGMSSLERSMGDLICGEASFSGGSSVEKEAPSLPLVELKSVELDELLMCDELAFHGEWTGEYPLSLVADPLVVCAEDGRFWSGSEMPSELYSWLERGSVVTSDYKRLLVAMGVPLDHSRVWDLRSVDYLLHPDKASHDMPSVMVDDCPESTEERAMALWRLRDDLSQTIESRGLSEVLYDIDMPLVPVLVSMEKSGIKLEEPVLQDVISDLKERLELIVEEITSAAGESINLNSPKQVGTLLFERLGLPPVKKTKTGYSTDVTVLEQLSELPKPHNAVPSMLLEHRALSKMSSGFALPLMSSVCEDGIIRSTFESDTTGTGRLSSRDPNLQNLPAYGEWSDRIKRSLIPREKGRCFVAADYSQVELRVLAHISGEKRLADVFRSGRDIHTETASMVFGVDPSMVTKELRRSAKMVTFGLLYGMSAFGLAKRLGVGRSEADRIMSRYFAALPGVEAYVTKSADVAIARGYTETLFGRIRPLEEVVTGNARDRGHVRRVAINSPIQGTAADLAKKAMIAVSRSFAEDSDVSMVLQVHDSIVCECPEERSEEVLAELQDIMKNVASLAVPLETEGKIGFSLAEV</sequence>
<keyword evidence="4" id="KW-0548">Nucleotidyltransferase</keyword>
<dbReference type="InterPro" id="IPR020045">
    <property type="entry name" value="DNA_polI_H3TH"/>
</dbReference>
<evidence type="ECO:0000256" key="2">
    <source>
        <dbReference type="ARBA" id="ARBA00012417"/>
    </source>
</evidence>
<dbReference type="Gene3D" id="3.40.50.1010">
    <property type="entry name" value="5'-nuclease"/>
    <property type="match status" value="1"/>
</dbReference>
<accession>A0ABS9EKX3</accession>
<evidence type="ECO:0000256" key="9">
    <source>
        <dbReference type="ARBA" id="ARBA00023204"/>
    </source>
</evidence>
<dbReference type="InterPro" id="IPR008918">
    <property type="entry name" value="HhH2"/>
</dbReference>
<dbReference type="SMART" id="SM00475">
    <property type="entry name" value="53EXOc"/>
    <property type="match status" value="1"/>
</dbReference>
<dbReference type="CDD" id="cd09898">
    <property type="entry name" value="H3TH_53EXO"/>
    <property type="match status" value="1"/>
</dbReference>
<keyword evidence="3" id="KW-0808">Transferase</keyword>
<evidence type="ECO:0000256" key="3">
    <source>
        <dbReference type="ARBA" id="ARBA00022679"/>
    </source>
</evidence>
<evidence type="ECO:0000256" key="8">
    <source>
        <dbReference type="ARBA" id="ARBA00023125"/>
    </source>
</evidence>
<dbReference type="SMART" id="SM00482">
    <property type="entry name" value="POLAc"/>
    <property type="match status" value="1"/>
</dbReference>
<dbReference type="InterPro" id="IPR029060">
    <property type="entry name" value="PIN-like_dom_sf"/>
</dbReference>
<comment type="similarity">
    <text evidence="1">Belongs to the DNA polymerase type-A family.</text>
</comment>
<dbReference type="InterPro" id="IPR036397">
    <property type="entry name" value="RNaseH_sf"/>
</dbReference>
<dbReference type="SUPFAM" id="SSF88723">
    <property type="entry name" value="PIN domain-like"/>
    <property type="match status" value="1"/>
</dbReference>
<dbReference type="CDD" id="cd08637">
    <property type="entry name" value="DNA_pol_A_pol_I_C"/>
    <property type="match status" value="1"/>
</dbReference>
<feature type="domain" description="5'-3' exonuclease" evidence="11">
    <location>
        <begin position="4"/>
        <end position="260"/>
    </location>
</feature>
<dbReference type="Proteomes" id="UP001200430">
    <property type="component" value="Unassembled WGS sequence"/>
</dbReference>
<dbReference type="Pfam" id="PF02739">
    <property type="entry name" value="5_3_exonuc_N"/>
    <property type="match status" value="1"/>
</dbReference>
<evidence type="ECO:0000259" key="12">
    <source>
        <dbReference type="SMART" id="SM00482"/>
    </source>
</evidence>
<dbReference type="Gene3D" id="3.30.70.370">
    <property type="match status" value="1"/>
</dbReference>
<dbReference type="SUPFAM" id="SSF47807">
    <property type="entry name" value="5' to 3' exonuclease, C-terminal subdomain"/>
    <property type="match status" value="1"/>
</dbReference>
<dbReference type="RefSeq" id="WP_236098612.1">
    <property type="nucleotide sequence ID" value="NZ_JAKGUD010000002.1"/>
</dbReference>
<dbReference type="InterPro" id="IPR019760">
    <property type="entry name" value="DNA-dir_DNA_pol_A_CS"/>
</dbReference>
<evidence type="ECO:0000256" key="5">
    <source>
        <dbReference type="ARBA" id="ARBA00022705"/>
    </source>
</evidence>
<comment type="caution">
    <text evidence="13">The sequence shown here is derived from an EMBL/GenBank/DDBJ whole genome shotgun (WGS) entry which is preliminary data.</text>
</comment>
<dbReference type="Gene3D" id="1.10.150.20">
    <property type="entry name" value="5' to 3' exonuclease, C-terminal subdomain"/>
    <property type="match status" value="2"/>
</dbReference>
<dbReference type="PRINTS" id="PR00868">
    <property type="entry name" value="DNAPOLI"/>
</dbReference>
<dbReference type="Gene3D" id="1.20.1060.10">
    <property type="entry name" value="Taq DNA Polymerase, Chain T, domain 4"/>
    <property type="match status" value="1"/>
</dbReference>
<dbReference type="PROSITE" id="PS00447">
    <property type="entry name" value="DNA_POLYMERASE_A"/>
    <property type="match status" value="1"/>
</dbReference>
<dbReference type="SMART" id="SM00279">
    <property type="entry name" value="HhH2"/>
    <property type="match status" value="1"/>
</dbReference>
<evidence type="ECO:0000256" key="6">
    <source>
        <dbReference type="ARBA" id="ARBA00022763"/>
    </source>
</evidence>
<dbReference type="Gene3D" id="3.30.420.10">
    <property type="entry name" value="Ribonuclease H-like superfamily/Ribonuclease H"/>
    <property type="match status" value="1"/>
</dbReference>
<feature type="domain" description="DNA-directed DNA polymerase family A palm" evidence="12">
    <location>
        <begin position="613"/>
        <end position="819"/>
    </location>
</feature>
<proteinExistence type="inferred from homology"/>
<organism evidence="13 14">
    <name type="scientific">Dethiosulfovibrio marinus</name>
    <dbReference type="NCBI Taxonomy" id="133532"/>
    <lineage>
        <taxon>Bacteria</taxon>
        <taxon>Thermotogati</taxon>
        <taxon>Synergistota</taxon>
        <taxon>Synergistia</taxon>
        <taxon>Synergistales</taxon>
        <taxon>Dethiosulfovibrionaceae</taxon>
        <taxon>Dethiosulfovibrio</taxon>
    </lineage>
</organism>
<comment type="catalytic activity">
    <reaction evidence="10">
        <text>DNA(n) + a 2'-deoxyribonucleoside 5'-triphosphate = DNA(n+1) + diphosphate</text>
        <dbReference type="Rhea" id="RHEA:22508"/>
        <dbReference type="Rhea" id="RHEA-COMP:17339"/>
        <dbReference type="Rhea" id="RHEA-COMP:17340"/>
        <dbReference type="ChEBI" id="CHEBI:33019"/>
        <dbReference type="ChEBI" id="CHEBI:61560"/>
        <dbReference type="ChEBI" id="CHEBI:173112"/>
        <dbReference type="EC" id="2.7.7.7"/>
    </reaction>
</comment>
<keyword evidence="5" id="KW-0235">DNA replication</keyword>
<dbReference type="Pfam" id="PF01367">
    <property type="entry name" value="5_3_exonuc"/>
    <property type="match status" value="1"/>
</dbReference>
<dbReference type="InterPro" id="IPR036279">
    <property type="entry name" value="5-3_exonuclease_C_sf"/>
</dbReference>
<dbReference type="InterPro" id="IPR043502">
    <property type="entry name" value="DNA/RNA_pol_sf"/>
</dbReference>
<keyword evidence="6" id="KW-0227">DNA damage</keyword>
<reference evidence="13 14" key="1">
    <citation type="submission" date="2022-01" db="EMBL/GenBank/DDBJ databases">
        <title>Dethiosulfovibrio faecalis sp. nov., a novel proteolytic, non-sulfur-reducing bacterium isolated from a marine aquaculture solid waste bioreactor.</title>
        <authorList>
            <person name="Grabowski S."/>
            <person name="Apolinario E."/>
            <person name="Schneider N."/>
            <person name="Marshall C.W."/>
            <person name="Sowers K.R."/>
        </authorList>
    </citation>
    <scope>NUCLEOTIDE SEQUENCE [LARGE SCALE GENOMIC DNA]</scope>
    <source>
        <strain evidence="13 14">DSM 12537</strain>
    </source>
</reference>
<evidence type="ECO:0000313" key="13">
    <source>
        <dbReference type="EMBL" id="MCF4141859.1"/>
    </source>
</evidence>
<dbReference type="PANTHER" id="PTHR10133">
    <property type="entry name" value="DNA POLYMERASE I"/>
    <property type="match status" value="1"/>
</dbReference>
<dbReference type="InterPro" id="IPR020046">
    <property type="entry name" value="5-3_exonucl_a-hlix_arch_N"/>
</dbReference>
<evidence type="ECO:0000256" key="10">
    <source>
        <dbReference type="ARBA" id="ARBA00049244"/>
    </source>
</evidence>
<name>A0ABS9EKX3_9BACT</name>
<dbReference type="CDD" id="cd09859">
    <property type="entry name" value="PIN_53EXO"/>
    <property type="match status" value="1"/>
</dbReference>
<dbReference type="EMBL" id="JAKGUD010000002">
    <property type="protein sequence ID" value="MCF4141859.1"/>
    <property type="molecule type" value="Genomic_DNA"/>
</dbReference>
<dbReference type="SUPFAM" id="SSF56672">
    <property type="entry name" value="DNA/RNA polymerases"/>
    <property type="match status" value="1"/>
</dbReference>
<gene>
    <name evidence="13" type="ORF">L2W38_03375</name>
</gene>
<protein>
    <recommendedName>
        <fullName evidence="2">DNA-directed DNA polymerase</fullName>
        <ecNumber evidence="2">2.7.7.7</ecNumber>
    </recommendedName>
</protein>